<feature type="domain" description="GFO/IDH/MocA-like oxidoreductase" evidence="2">
    <location>
        <begin position="129"/>
        <end position="250"/>
    </location>
</feature>
<protein>
    <submittedName>
        <fullName evidence="3">Oxidoreductase</fullName>
    </submittedName>
</protein>
<organism evidence="3 4">
    <name type="scientific">Actinocatenispora comari</name>
    <dbReference type="NCBI Taxonomy" id="2807577"/>
    <lineage>
        <taxon>Bacteria</taxon>
        <taxon>Bacillati</taxon>
        <taxon>Actinomycetota</taxon>
        <taxon>Actinomycetes</taxon>
        <taxon>Micromonosporales</taxon>
        <taxon>Micromonosporaceae</taxon>
        <taxon>Actinocatenispora</taxon>
    </lineage>
</organism>
<dbReference type="PANTHER" id="PTHR43708:SF4">
    <property type="entry name" value="OXIDOREDUCTASE YCEM-RELATED"/>
    <property type="match status" value="1"/>
</dbReference>
<reference evidence="4" key="1">
    <citation type="journal article" date="2021" name="Int. J. Syst. Evol. Microbiol.">
        <title>Actinocatenispora comari sp. nov., an endophytic actinomycete isolated from aerial parts of Comarum salesowianum.</title>
        <authorList>
            <person name="Oyunbileg N."/>
            <person name="Iizaka Y."/>
            <person name="Hamada M."/>
            <person name="Davaapurev B.O."/>
            <person name="Fukumoto A."/>
            <person name="Tsetseg B."/>
            <person name="Kato F."/>
            <person name="Tamura T."/>
            <person name="Batkhuu J."/>
            <person name="Anzai Y."/>
        </authorList>
    </citation>
    <scope>NUCLEOTIDE SEQUENCE [LARGE SCALE GENOMIC DNA]</scope>
    <source>
        <strain evidence="4">NUM-2625</strain>
    </source>
</reference>
<dbReference type="Proteomes" id="UP000614996">
    <property type="component" value="Unassembled WGS sequence"/>
</dbReference>
<feature type="domain" description="Gfo/Idh/MocA-like oxidoreductase N-terminal" evidence="1">
    <location>
        <begin position="2"/>
        <end position="111"/>
    </location>
</feature>
<dbReference type="PANTHER" id="PTHR43708">
    <property type="entry name" value="CONSERVED EXPRESSED OXIDOREDUCTASE (EUROFUNG)"/>
    <property type="match status" value="1"/>
</dbReference>
<dbReference type="Pfam" id="PF01408">
    <property type="entry name" value="GFO_IDH_MocA"/>
    <property type="match status" value="1"/>
</dbReference>
<dbReference type="SUPFAM" id="SSF55347">
    <property type="entry name" value="Glyceraldehyde-3-phosphate dehydrogenase-like, C-terminal domain"/>
    <property type="match status" value="1"/>
</dbReference>
<dbReference type="RefSeq" id="WP_207122677.1">
    <property type="nucleotide sequence ID" value="NZ_BOPO01000003.1"/>
</dbReference>
<dbReference type="EMBL" id="BOPO01000003">
    <property type="protein sequence ID" value="GIL25046.1"/>
    <property type="molecule type" value="Genomic_DNA"/>
</dbReference>
<dbReference type="Gene3D" id="3.30.360.10">
    <property type="entry name" value="Dihydrodipicolinate Reductase, domain 2"/>
    <property type="match status" value="1"/>
</dbReference>
<dbReference type="InterPro" id="IPR000683">
    <property type="entry name" value="Gfo/Idh/MocA-like_OxRdtase_N"/>
</dbReference>
<dbReference type="InterPro" id="IPR051317">
    <property type="entry name" value="Gfo/Idh/MocA_oxidoreduct"/>
</dbReference>
<proteinExistence type="predicted"/>
<dbReference type="Gene3D" id="3.40.50.720">
    <property type="entry name" value="NAD(P)-binding Rossmann-like Domain"/>
    <property type="match status" value="1"/>
</dbReference>
<dbReference type="SUPFAM" id="SSF51735">
    <property type="entry name" value="NAD(P)-binding Rossmann-fold domains"/>
    <property type="match status" value="1"/>
</dbReference>
<dbReference type="GO" id="GO:0000166">
    <property type="term" value="F:nucleotide binding"/>
    <property type="evidence" value="ECO:0007669"/>
    <property type="project" value="InterPro"/>
</dbReference>
<evidence type="ECO:0000313" key="4">
    <source>
        <dbReference type="Proteomes" id="UP000614996"/>
    </source>
</evidence>
<sequence length="325" mass="34717">MIRLALAGLGDIATHAHLPALLRSERVEVAALVDPLPERLAAAARLVPEAATHASLTPVLADPSLVAVVVATPPWVTTGLVRDALAAGKYVLAEKPLGTSVAEVEQLTTAPHERLQVGLTYRHDPALERLRDWITGGLLGSPLLIRAHIYDEPRAADGRYARRMLGTLEHGAPVVHEGAHLFDWLAYLLGGGPSEVADAWALATEPGLGAPNLGGARLRWPDGTTALTEFGWWTDALPRCEVSVLGADGYAVLDGFTFDLQLRTRDETRVARFPGDRTTRSFDRQLDAFADLVTGRRDTAVPGLDEGLAGLALSERIVAMAGGHE</sequence>
<dbReference type="InterPro" id="IPR055170">
    <property type="entry name" value="GFO_IDH_MocA-like_dom"/>
</dbReference>
<dbReference type="AlphaFoldDB" id="A0A8J4A4R2"/>
<dbReference type="Pfam" id="PF22725">
    <property type="entry name" value="GFO_IDH_MocA_C3"/>
    <property type="match status" value="1"/>
</dbReference>
<name>A0A8J4A4R2_9ACTN</name>
<evidence type="ECO:0000313" key="3">
    <source>
        <dbReference type="EMBL" id="GIL25046.1"/>
    </source>
</evidence>
<evidence type="ECO:0000259" key="1">
    <source>
        <dbReference type="Pfam" id="PF01408"/>
    </source>
</evidence>
<keyword evidence="4" id="KW-1185">Reference proteome</keyword>
<comment type="caution">
    <text evidence="3">The sequence shown here is derived from an EMBL/GenBank/DDBJ whole genome shotgun (WGS) entry which is preliminary data.</text>
</comment>
<evidence type="ECO:0000259" key="2">
    <source>
        <dbReference type="Pfam" id="PF22725"/>
    </source>
</evidence>
<accession>A0A8J4A4R2</accession>
<gene>
    <name evidence="3" type="ORF">NUM_03010</name>
</gene>
<dbReference type="InterPro" id="IPR036291">
    <property type="entry name" value="NAD(P)-bd_dom_sf"/>
</dbReference>